<feature type="domain" description="Wadjet protein JetD C-terminal" evidence="1">
    <location>
        <begin position="410"/>
        <end position="522"/>
    </location>
</feature>
<gene>
    <name evidence="3" type="ORF">H9850_09945</name>
</gene>
<evidence type="ECO:0000259" key="2">
    <source>
        <dbReference type="Pfam" id="PF11795"/>
    </source>
</evidence>
<feature type="domain" description="DUF3322" evidence="2">
    <location>
        <begin position="5"/>
        <end position="97"/>
    </location>
</feature>
<name>A0A9D2B1K2_9GAMM</name>
<evidence type="ECO:0000313" key="3">
    <source>
        <dbReference type="EMBL" id="HIX57773.1"/>
    </source>
</evidence>
<sequence length="627" mass="71612">MLAYEKLKSKLQREYTREASFLRLVNKDKYPYQIGLKAPTNEELMSHLYQVKAWQQSYERSPLAPYLVKIPRRFRSMLGEQNVLTAVRFPNRDAFEHFVAPDNCPAPILDSDLDNGIEDADAESSSAFERFNTSTLEQVLDIKDAALQHQAGHVSNGVQGSLILHWPRGSFRCFDEICELVVKPLYPALQEDSPAFALRQRGLSRFMQRHARQISEMGSDFVVAMTFVDYMASLEKTPNIYYRQLALPHMDTKFIERNYSLLNELLDLCLPQKRRRAIYSSLYPYLAITGSLVRAPFNEINSVQKEFSQNDANSEDMLRQQLSSLCAKRGEQIEAMLLSKSLTAKEAKLIEGGEEESGDEVDLEADMDFETEGDDGSNLEEMLNAVDKYEAPFVADRRLRGINLFTQRWGFKSKPEMVRLRVLDPEIKLGLCTNGFDHSLDLSLTLDAFAHLNLPFEHIIICENEVSFLSLPQISNTIAVFGSGYSVVQLGPVKLLAQKDVIYWGDLDTHGFAILNALRTIMLRSRCAYLLLEGNKQEARALKAADLGVRSMLMSTDTFLRNQEFWVQEKDQMVAVLEHLLPEEYVCYEALVSHKYGTRLRLEQELIPFSQVLEALQQMLPQEQIKP</sequence>
<dbReference type="InterPro" id="IPR024534">
    <property type="entry name" value="JetD_C"/>
</dbReference>
<protein>
    <recommendedName>
        <fullName evidence="5">Wadjet protein JetD C-terminal domain-containing protein</fullName>
    </recommendedName>
</protein>
<dbReference type="EMBL" id="DXEV01000197">
    <property type="protein sequence ID" value="HIX57773.1"/>
    <property type="molecule type" value="Genomic_DNA"/>
</dbReference>
<dbReference type="InterPro" id="IPR024537">
    <property type="entry name" value="DUF3322"/>
</dbReference>
<reference evidence="3" key="1">
    <citation type="journal article" date="2021" name="PeerJ">
        <title>Extensive microbial diversity within the chicken gut microbiome revealed by metagenomics and culture.</title>
        <authorList>
            <person name="Gilroy R."/>
            <person name="Ravi A."/>
            <person name="Getino M."/>
            <person name="Pursley I."/>
            <person name="Horton D.L."/>
            <person name="Alikhan N.F."/>
            <person name="Baker D."/>
            <person name="Gharbi K."/>
            <person name="Hall N."/>
            <person name="Watson M."/>
            <person name="Adriaenssens E.M."/>
            <person name="Foster-Nyarko E."/>
            <person name="Jarju S."/>
            <person name="Secka A."/>
            <person name="Antonio M."/>
            <person name="Oren A."/>
            <person name="Chaudhuri R.R."/>
            <person name="La Ragione R."/>
            <person name="Hildebrand F."/>
            <person name="Pallen M.J."/>
        </authorList>
    </citation>
    <scope>NUCLEOTIDE SEQUENCE</scope>
    <source>
        <strain evidence="3">USASDec5-558</strain>
    </source>
</reference>
<feature type="domain" description="DUF3322" evidence="2">
    <location>
        <begin position="210"/>
        <end position="267"/>
    </location>
</feature>
<dbReference type="Pfam" id="PF11795">
    <property type="entry name" value="DUF3322"/>
    <property type="match status" value="2"/>
</dbReference>
<organism evidence="3 4">
    <name type="scientific">Candidatus Anaerobiospirillum pullistercoris</name>
    <dbReference type="NCBI Taxonomy" id="2838452"/>
    <lineage>
        <taxon>Bacteria</taxon>
        <taxon>Pseudomonadati</taxon>
        <taxon>Pseudomonadota</taxon>
        <taxon>Gammaproteobacteria</taxon>
        <taxon>Aeromonadales</taxon>
        <taxon>Succinivibrionaceae</taxon>
        <taxon>Anaerobiospirillum</taxon>
    </lineage>
</organism>
<comment type="caution">
    <text evidence="3">The sequence shown here is derived from an EMBL/GenBank/DDBJ whole genome shotgun (WGS) entry which is preliminary data.</text>
</comment>
<dbReference type="Proteomes" id="UP000886829">
    <property type="component" value="Unassembled WGS sequence"/>
</dbReference>
<dbReference type="Pfam" id="PF09983">
    <property type="entry name" value="JetD_C"/>
    <property type="match status" value="2"/>
</dbReference>
<feature type="domain" description="Wadjet protein JetD C-terminal" evidence="1">
    <location>
        <begin position="542"/>
        <end position="616"/>
    </location>
</feature>
<evidence type="ECO:0000313" key="4">
    <source>
        <dbReference type="Proteomes" id="UP000886829"/>
    </source>
</evidence>
<evidence type="ECO:0000259" key="1">
    <source>
        <dbReference type="Pfam" id="PF09983"/>
    </source>
</evidence>
<accession>A0A9D2B1K2</accession>
<dbReference type="AlphaFoldDB" id="A0A9D2B1K2"/>
<evidence type="ECO:0008006" key="5">
    <source>
        <dbReference type="Google" id="ProtNLM"/>
    </source>
</evidence>
<reference evidence="3" key="2">
    <citation type="submission" date="2021-04" db="EMBL/GenBank/DDBJ databases">
        <authorList>
            <person name="Gilroy R."/>
        </authorList>
    </citation>
    <scope>NUCLEOTIDE SEQUENCE</scope>
    <source>
        <strain evidence="3">USASDec5-558</strain>
    </source>
</reference>
<proteinExistence type="predicted"/>